<evidence type="ECO:0000256" key="1">
    <source>
        <dbReference type="SAM" id="Phobius"/>
    </source>
</evidence>
<dbReference type="Proteomes" id="UP000198287">
    <property type="component" value="Unassembled WGS sequence"/>
</dbReference>
<keyword evidence="3" id="KW-1185">Reference proteome</keyword>
<dbReference type="AlphaFoldDB" id="A0A226F3S3"/>
<organism evidence="2 3">
    <name type="scientific">Folsomia candida</name>
    <name type="common">Springtail</name>
    <dbReference type="NCBI Taxonomy" id="158441"/>
    <lineage>
        <taxon>Eukaryota</taxon>
        <taxon>Metazoa</taxon>
        <taxon>Ecdysozoa</taxon>
        <taxon>Arthropoda</taxon>
        <taxon>Hexapoda</taxon>
        <taxon>Collembola</taxon>
        <taxon>Entomobryomorpha</taxon>
        <taxon>Isotomoidea</taxon>
        <taxon>Isotomidae</taxon>
        <taxon>Proisotominae</taxon>
        <taxon>Folsomia</taxon>
    </lineage>
</organism>
<feature type="transmembrane region" description="Helical" evidence="1">
    <location>
        <begin position="26"/>
        <end position="47"/>
    </location>
</feature>
<reference evidence="2 3" key="1">
    <citation type="submission" date="2015-12" db="EMBL/GenBank/DDBJ databases">
        <title>The genome of Folsomia candida.</title>
        <authorList>
            <person name="Faddeeva A."/>
            <person name="Derks M.F."/>
            <person name="Anvar Y."/>
            <person name="Smit S."/>
            <person name="Van Straalen N."/>
            <person name="Roelofs D."/>
        </authorList>
    </citation>
    <scope>NUCLEOTIDE SEQUENCE [LARGE SCALE GENOMIC DNA]</scope>
    <source>
        <strain evidence="2 3">VU population</strain>
        <tissue evidence="2">Whole body</tissue>
    </source>
</reference>
<feature type="transmembrane region" description="Helical" evidence="1">
    <location>
        <begin position="98"/>
        <end position="119"/>
    </location>
</feature>
<evidence type="ECO:0000313" key="2">
    <source>
        <dbReference type="EMBL" id="OXA64107.1"/>
    </source>
</evidence>
<name>A0A226F3S3_FOLCA</name>
<comment type="caution">
    <text evidence="2">The sequence shown here is derived from an EMBL/GenBank/DDBJ whole genome shotgun (WGS) entry which is preliminary data.</text>
</comment>
<accession>A0A226F3S3</accession>
<feature type="transmembrane region" description="Helical" evidence="1">
    <location>
        <begin position="125"/>
        <end position="146"/>
    </location>
</feature>
<gene>
    <name evidence="2" type="ORF">Fcan01_01485</name>
</gene>
<proteinExistence type="predicted"/>
<evidence type="ECO:0000313" key="3">
    <source>
        <dbReference type="Proteomes" id="UP000198287"/>
    </source>
</evidence>
<dbReference type="EMBL" id="LNIX01000001">
    <property type="protein sequence ID" value="OXA64107.1"/>
    <property type="molecule type" value="Genomic_DNA"/>
</dbReference>
<protein>
    <submittedName>
        <fullName evidence="2">Uncharacterized protein</fullName>
    </submittedName>
</protein>
<keyword evidence="1" id="KW-0812">Transmembrane</keyword>
<sequence length="167" mass="19059">MAQPEPVNYPGVKFSVKIKCGLSKPFRAKCVTIFHVVFMTILVLWSLVSCFEPGIHHIQIVWMRLTVWPIVLFLHFVLQATIFTAIRNGKTKMLDKCLVILGAIVVTGVLLILGMWFMVYVQGCFSLGVAVVASHFLHLYLIFVLFQFNQELKNNVKCRDDQVNFIV</sequence>
<keyword evidence="1" id="KW-0472">Membrane</keyword>
<feature type="transmembrane region" description="Helical" evidence="1">
    <location>
        <begin position="67"/>
        <end position="86"/>
    </location>
</feature>
<keyword evidence="1" id="KW-1133">Transmembrane helix</keyword>